<dbReference type="RefSeq" id="XP_046050327.1">
    <property type="nucleotide sequence ID" value="XM_046192680.1"/>
</dbReference>
<dbReference type="Gene3D" id="3.20.20.70">
    <property type="entry name" value="Aldolase class I"/>
    <property type="match status" value="1"/>
</dbReference>
<feature type="binding site" evidence="2">
    <location>
        <position position="116"/>
    </location>
    <ligand>
        <name>Zn(2+)</name>
        <dbReference type="ChEBI" id="CHEBI:29105"/>
        <label>2</label>
    </ligand>
</feature>
<dbReference type="InterPro" id="IPR013785">
    <property type="entry name" value="Aldolase_TIM"/>
</dbReference>
<feature type="binding site" evidence="2">
    <location>
        <position position="94"/>
    </location>
    <ligand>
        <name>Zn(2+)</name>
        <dbReference type="ChEBI" id="CHEBI:29105"/>
        <label>1</label>
        <note>catalytic</note>
    </ligand>
</feature>
<feature type="binding site" evidence="2">
    <location>
        <position position="223"/>
    </location>
    <ligand>
        <name>Zn(2+)</name>
        <dbReference type="ChEBI" id="CHEBI:29105"/>
        <label>1</label>
        <note>catalytic</note>
    </ligand>
</feature>
<evidence type="ECO:0000256" key="1">
    <source>
        <dbReference type="PIRSR" id="PIRSR001359-1"/>
    </source>
</evidence>
<accession>A0A9P9HAI9</accession>
<gene>
    <name evidence="4" type="ORF">BKA55DRAFT_566945</name>
</gene>
<keyword evidence="2 3" id="KW-0862">Zinc</keyword>
<keyword evidence="3" id="KW-0324">Glycolysis</keyword>
<dbReference type="AlphaFoldDB" id="A0A9P9HAI9"/>
<dbReference type="InterPro" id="IPR050246">
    <property type="entry name" value="Class_II_FBP_aldolase"/>
</dbReference>
<comment type="catalytic activity">
    <reaction evidence="3">
        <text>beta-D-fructose 1,6-bisphosphate = D-glyceraldehyde 3-phosphate + dihydroxyacetone phosphate</text>
        <dbReference type="Rhea" id="RHEA:14729"/>
        <dbReference type="ChEBI" id="CHEBI:32966"/>
        <dbReference type="ChEBI" id="CHEBI:57642"/>
        <dbReference type="ChEBI" id="CHEBI:59776"/>
        <dbReference type="EC" id="4.1.2.13"/>
    </reaction>
</comment>
<dbReference type="Proteomes" id="UP000720189">
    <property type="component" value="Unassembled WGS sequence"/>
</dbReference>
<sequence length="298" mass="32625">MYQPTMPESTENLRNTNRTLRILEDAVKGNYGVLAAICYNIEHLTAIVRAAESKRSPLIILLFPSTLRQLPTLAWAASAAIESATVPLSLHLDHAQDVSQIEEVVKNLPFDSIMVDMSHYDHEENLAKTAALTKLCHERGIAVEAESGRINGGEDGIADTGDLEALFTSPEEVEDFLKAGIDILAPSVGNIHGDYGPKGPELDLKRLSSIGKQIHGRAVMALHGTNDFTAQIMQDCIKAGAVKLNVNKLLLEVWHVHLKENAYKPFMQRVDEGIDILQAEVERWIDICGSAGKAQSNS</sequence>
<dbReference type="EMBL" id="JAGMUX010000007">
    <property type="protein sequence ID" value="KAH7254080.1"/>
    <property type="molecule type" value="Genomic_DNA"/>
</dbReference>
<comment type="pathway">
    <text evidence="3">Carbohydrate degradation; glycolysis; D-glyceraldehyde 3-phosphate and glycerone phosphate from D-glucose: step 4/4.</text>
</comment>
<organism evidence="4 5">
    <name type="scientific">Fusarium redolens</name>
    <dbReference type="NCBI Taxonomy" id="48865"/>
    <lineage>
        <taxon>Eukaryota</taxon>
        <taxon>Fungi</taxon>
        <taxon>Dikarya</taxon>
        <taxon>Ascomycota</taxon>
        <taxon>Pezizomycotina</taxon>
        <taxon>Sordariomycetes</taxon>
        <taxon>Hypocreomycetidae</taxon>
        <taxon>Hypocreales</taxon>
        <taxon>Nectriaceae</taxon>
        <taxon>Fusarium</taxon>
        <taxon>Fusarium redolens species complex</taxon>
    </lineage>
</organism>
<feature type="binding site" evidence="2">
    <location>
        <position position="192"/>
    </location>
    <ligand>
        <name>Zn(2+)</name>
        <dbReference type="ChEBI" id="CHEBI:29105"/>
        <label>1</label>
        <note>catalytic</note>
    </ligand>
</feature>
<dbReference type="GO" id="GO:0004332">
    <property type="term" value="F:fructose-bisphosphate aldolase activity"/>
    <property type="evidence" value="ECO:0007669"/>
    <property type="project" value="UniProtKB-EC"/>
</dbReference>
<evidence type="ECO:0000313" key="4">
    <source>
        <dbReference type="EMBL" id="KAH7254080.1"/>
    </source>
</evidence>
<dbReference type="InterPro" id="IPR000771">
    <property type="entry name" value="FBA_II"/>
</dbReference>
<keyword evidence="2 3" id="KW-0479">Metal-binding</keyword>
<evidence type="ECO:0000256" key="2">
    <source>
        <dbReference type="PIRSR" id="PIRSR001359-3"/>
    </source>
</evidence>
<dbReference type="GO" id="GO:0008270">
    <property type="term" value="F:zinc ion binding"/>
    <property type="evidence" value="ECO:0007669"/>
    <property type="project" value="UniProtKB-UniRule"/>
</dbReference>
<evidence type="ECO:0000256" key="3">
    <source>
        <dbReference type="RuleBase" id="RU366023"/>
    </source>
</evidence>
<dbReference type="PANTHER" id="PTHR30304:SF0">
    <property type="entry name" value="D-TAGATOSE-1,6-BISPHOSPHATE ALDOLASE SUBUNIT GATY-RELATED"/>
    <property type="match status" value="1"/>
</dbReference>
<dbReference type="SUPFAM" id="SSF51569">
    <property type="entry name" value="Aldolase"/>
    <property type="match status" value="1"/>
</dbReference>
<dbReference type="PANTHER" id="PTHR30304">
    <property type="entry name" value="D-TAGATOSE-1,6-BISPHOSPHATE ALDOLASE"/>
    <property type="match status" value="1"/>
</dbReference>
<feature type="binding site" evidence="2">
    <location>
        <position position="146"/>
    </location>
    <ligand>
        <name>Zn(2+)</name>
        <dbReference type="ChEBI" id="CHEBI:29105"/>
        <label>2</label>
    </ligand>
</feature>
<keyword evidence="3" id="KW-0456">Lyase</keyword>
<dbReference type="GeneID" id="70222634"/>
<comment type="caution">
    <text evidence="4">The sequence shown here is derived from an EMBL/GenBank/DDBJ whole genome shotgun (WGS) entry which is preliminary data.</text>
</comment>
<dbReference type="GO" id="GO:0006096">
    <property type="term" value="P:glycolytic process"/>
    <property type="evidence" value="ECO:0007669"/>
    <property type="project" value="UniProtKB-KW"/>
</dbReference>
<dbReference type="PIRSF" id="PIRSF001359">
    <property type="entry name" value="F_bP_aldolase_II"/>
    <property type="match status" value="1"/>
</dbReference>
<comment type="function">
    <text evidence="3">Catalyzes the aldol condensation of dihydroxyacetone phosphate (DHAP or glycerone-phosphate) with glyceraldehyde 3-phosphate (G3P) to form fructose 1,6-bisphosphate (FBP) in gluconeogenesis and the reverse reaction in glycolysis.</text>
</comment>
<dbReference type="OrthoDB" id="2558351at2759"/>
<evidence type="ECO:0000313" key="5">
    <source>
        <dbReference type="Proteomes" id="UP000720189"/>
    </source>
</evidence>
<comment type="similarity">
    <text evidence="3">Belongs to the class II fructose-bisphosphate aldolase family.</text>
</comment>
<name>A0A9P9HAI9_FUSRE</name>
<feature type="active site" description="Proton donor" evidence="1">
    <location>
        <position position="93"/>
    </location>
</feature>
<keyword evidence="5" id="KW-1185">Reference proteome</keyword>
<proteinExistence type="inferred from homology"/>
<comment type="cofactor">
    <cofactor evidence="2 3">
        <name>Zn(2+)</name>
        <dbReference type="ChEBI" id="CHEBI:29105"/>
    </cofactor>
    <text evidence="2 3">Binds 2 Zn(2+) ions per subunit. One is catalytic and the other provides a structural contribution.</text>
</comment>
<dbReference type="Pfam" id="PF01116">
    <property type="entry name" value="F_bP_aldolase"/>
    <property type="match status" value="1"/>
</dbReference>
<reference evidence="4" key="1">
    <citation type="journal article" date="2021" name="Nat. Commun.">
        <title>Genetic determinants of endophytism in the Arabidopsis root mycobiome.</title>
        <authorList>
            <person name="Mesny F."/>
            <person name="Miyauchi S."/>
            <person name="Thiergart T."/>
            <person name="Pickel B."/>
            <person name="Atanasova L."/>
            <person name="Karlsson M."/>
            <person name="Huettel B."/>
            <person name="Barry K.W."/>
            <person name="Haridas S."/>
            <person name="Chen C."/>
            <person name="Bauer D."/>
            <person name="Andreopoulos W."/>
            <person name="Pangilinan J."/>
            <person name="LaButti K."/>
            <person name="Riley R."/>
            <person name="Lipzen A."/>
            <person name="Clum A."/>
            <person name="Drula E."/>
            <person name="Henrissat B."/>
            <person name="Kohler A."/>
            <person name="Grigoriev I.V."/>
            <person name="Martin F.M."/>
            <person name="Hacquard S."/>
        </authorList>
    </citation>
    <scope>NUCLEOTIDE SEQUENCE</scope>
    <source>
        <strain evidence="4">MPI-CAGE-AT-0023</strain>
    </source>
</reference>
<dbReference type="EC" id="4.1.2.13" evidence="3"/>
<protein>
    <recommendedName>
        <fullName evidence="3">Fructose-bisphosphate aldolase</fullName>
        <shortName evidence="3">FBP aldolase</shortName>
        <ecNumber evidence="3">4.1.2.13</ecNumber>
    </recommendedName>
</protein>